<dbReference type="EMBL" id="OQ846916">
    <property type="protein sequence ID" value="WJJ55257.1"/>
    <property type="molecule type" value="Genomic_DNA"/>
</dbReference>
<organism evidence="2">
    <name type="scientific">Alicyclobacillus phage KKP_3916</name>
    <dbReference type="NCBI Taxonomy" id="3040651"/>
    <lineage>
        <taxon>Viruses</taxon>
        <taxon>Duplodnaviria</taxon>
        <taxon>Heunggongvirae</taxon>
        <taxon>Uroviricota</taxon>
        <taxon>Caudoviricetes</taxon>
    </lineage>
</organism>
<feature type="domain" description="Bacillus phage SPbeta YonK" evidence="1">
    <location>
        <begin position="1"/>
        <end position="55"/>
    </location>
</feature>
<protein>
    <recommendedName>
        <fullName evidence="1">Bacillus phage SPbeta YonK domain-containing protein</fullName>
    </recommendedName>
</protein>
<name>A0AAT9V7F8_9CAUD</name>
<dbReference type="InterPro" id="IPR018600">
    <property type="entry name" value="Phage_SP-beta_YonK"/>
</dbReference>
<dbReference type="Gene3D" id="6.20.120.10">
    <property type="match status" value="1"/>
</dbReference>
<dbReference type="SUPFAM" id="SSF160570">
    <property type="entry name" value="YonK-like"/>
    <property type="match status" value="1"/>
</dbReference>
<evidence type="ECO:0000313" key="2">
    <source>
        <dbReference type="EMBL" id="WJJ55257.1"/>
    </source>
</evidence>
<reference evidence="2" key="1">
    <citation type="submission" date="2023-04" db="EMBL/GenBank/DDBJ databases">
        <title>Characterization and genome study of newly isolated Alicyclobacillus-specific phaga.</title>
        <authorList>
            <person name="Shymialevich D."/>
            <person name="Wojcicki M."/>
            <person name="Srednicka P."/>
            <person name="Swider O."/>
        </authorList>
    </citation>
    <scope>NUCLEOTIDE SEQUENCE</scope>
</reference>
<evidence type="ECO:0000259" key="1">
    <source>
        <dbReference type="Pfam" id="PF09642"/>
    </source>
</evidence>
<accession>A0AAT9V7F8</accession>
<dbReference type="Pfam" id="PF09642">
    <property type="entry name" value="YonK"/>
    <property type="match status" value="1"/>
</dbReference>
<proteinExistence type="predicted"/>
<dbReference type="InterPro" id="IPR037261">
    <property type="entry name" value="YonK_sf"/>
</dbReference>
<gene>
    <name evidence="2" type="ORF">QB910_000013</name>
</gene>
<sequence>MAKIVNSHSYKGEFDFGNMTISEYDKKTEETTTYSLADALRRFDGLEISISFKQELTPTSADDADDSDEDEE</sequence>